<name>A0A6A4RS84_SCOMX</name>
<comment type="caution">
    <text evidence="1">The sequence shown here is derived from an EMBL/GenBank/DDBJ whole genome shotgun (WGS) entry which is preliminary data.</text>
</comment>
<gene>
    <name evidence="1" type="ORF">F2P81_022397</name>
</gene>
<protein>
    <submittedName>
        <fullName evidence="1">Uncharacterized protein</fullName>
    </submittedName>
</protein>
<dbReference type="EMBL" id="VEVO01000020">
    <property type="protein sequence ID" value="KAF0025516.1"/>
    <property type="molecule type" value="Genomic_DNA"/>
</dbReference>
<reference evidence="1 2" key="1">
    <citation type="submission" date="2019-06" db="EMBL/GenBank/DDBJ databases">
        <title>Draft genomes of female and male turbot (Scophthalmus maximus).</title>
        <authorList>
            <person name="Xu H."/>
            <person name="Xu X.-W."/>
            <person name="Shao C."/>
            <person name="Chen S."/>
        </authorList>
    </citation>
    <scope>NUCLEOTIDE SEQUENCE [LARGE SCALE GENOMIC DNA]</scope>
    <source>
        <strain evidence="1">Ysfricsl-2016a</strain>
        <tissue evidence="1">Blood</tissue>
    </source>
</reference>
<accession>A0A6A4RS84</accession>
<evidence type="ECO:0000313" key="2">
    <source>
        <dbReference type="Proteomes" id="UP000438429"/>
    </source>
</evidence>
<dbReference type="Proteomes" id="UP000438429">
    <property type="component" value="Unassembled WGS sequence"/>
</dbReference>
<sequence length="82" mass="9273">MAGPILQALLYINERQSVIFDLGQGNNSGTKTVALGEAHKFDSNLIKLACRHDCKHRNTLMTTDYNTDSYNLIVENWFPLKC</sequence>
<proteinExistence type="predicted"/>
<organism evidence="1 2">
    <name type="scientific">Scophthalmus maximus</name>
    <name type="common">Turbot</name>
    <name type="synonym">Psetta maxima</name>
    <dbReference type="NCBI Taxonomy" id="52904"/>
    <lineage>
        <taxon>Eukaryota</taxon>
        <taxon>Metazoa</taxon>
        <taxon>Chordata</taxon>
        <taxon>Craniata</taxon>
        <taxon>Vertebrata</taxon>
        <taxon>Euteleostomi</taxon>
        <taxon>Actinopterygii</taxon>
        <taxon>Neopterygii</taxon>
        <taxon>Teleostei</taxon>
        <taxon>Neoteleostei</taxon>
        <taxon>Acanthomorphata</taxon>
        <taxon>Carangaria</taxon>
        <taxon>Pleuronectiformes</taxon>
        <taxon>Pleuronectoidei</taxon>
        <taxon>Scophthalmidae</taxon>
        <taxon>Scophthalmus</taxon>
    </lineage>
</organism>
<dbReference type="AlphaFoldDB" id="A0A6A4RS84"/>
<evidence type="ECO:0000313" key="1">
    <source>
        <dbReference type="EMBL" id="KAF0025516.1"/>
    </source>
</evidence>